<feature type="repeat" description="WD" evidence="1">
    <location>
        <begin position="170"/>
        <end position="211"/>
    </location>
</feature>
<dbReference type="SMART" id="SM00320">
    <property type="entry name" value="WD40"/>
    <property type="match status" value="8"/>
</dbReference>
<dbReference type="GO" id="GO:0003723">
    <property type="term" value="F:RNA binding"/>
    <property type="evidence" value="ECO:0007669"/>
    <property type="project" value="TreeGrafter"/>
</dbReference>
<dbReference type="PANTHER" id="PTHR44163">
    <property type="entry name" value="U3 SMALL NUCLEOLAR RNA-ASSOCIATED PROTEIN 4 HOMOLOG"/>
    <property type="match status" value="1"/>
</dbReference>
<dbReference type="GO" id="GO:0034455">
    <property type="term" value="C:t-UTP complex"/>
    <property type="evidence" value="ECO:0007669"/>
    <property type="project" value="TreeGrafter"/>
</dbReference>
<evidence type="ECO:0000256" key="2">
    <source>
        <dbReference type="SAM" id="MobiDB-lite"/>
    </source>
</evidence>
<evidence type="ECO:0000313" key="3">
    <source>
        <dbReference type="EMBL" id="PVU98953.1"/>
    </source>
</evidence>
<dbReference type="GO" id="GO:0030686">
    <property type="term" value="C:90S preribosome"/>
    <property type="evidence" value="ECO:0007669"/>
    <property type="project" value="InterPro"/>
</dbReference>
<dbReference type="PANTHER" id="PTHR44163:SF1">
    <property type="entry name" value="U3 SMALL NUCLEOLAR RNA-ASSOCIATED PROTEIN 4 HOMOLOG"/>
    <property type="match status" value="1"/>
</dbReference>
<proteinExistence type="predicted"/>
<feature type="compositionally biased region" description="Polar residues" evidence="2">
    <location>
        <begin position="910"/>
        <end position="922"/>
    </location>
</feature>
<name>A0A2T9Z2Y2_9FUNG</name>
<dbReference type="InterPro" id="IPR015943">
    <property type="entry name" value="WD40/YVTN_repeat-like_dom_sf"/>
</dbReference>
<accession>A0A2T9Z2Y2</accession>
<dbReference type="EMBL" id="MBFS01002329">
    <property type="protein sequence ID" value="PVU98953.1"/>
    <property type="molecule type" value="Genomic_DNA"/>
</dbReference>
<dbReference type="InterPro" id="IPR036322">
    <property type="entry name" value="WD40_repeat_dom_sf"/>
</dbReference>
<organism evidence="3 4">
    <name type="scientific">Smittium megazygosporum</name>
    <dbReference type="NCBI Taxonomy" id="133381"/>
    <lineage>
        <taxon>Eukaryota</taxon>
        <taxon>Fungi</taxon>
        <taxon>Fungi incertae sedis</taxon>
        <taxon>Zoopagomycota</taxon>
        <taxon>Kickxellomycotina</taxon>
        <taxon>Harpellomycetes</taxon>
        <taxon>Harpellales</taxon>
        <taxon>Legeriomycetaceae</taxon>
        <taxon>Smittium</taxon>
    </lineage>
</organism>
<dbReference type="Proteomes" id="UP000245609">
    <property type="component" value="Unassembled WGS sequence"/>
</dbReference>
<gene>
    <name evidence="3" type="ORF">BB560_005578</name>
</gene>
<keyword evidence="4" id="KW-1185">Reference proteome</keyword>
<dbReference type="AlphaFoldDB" id="A0A2T9Z2Y2"/>
<dbReference type="InterPro" id="IPR001680">
    <property type="entry name" value="WD40_rpt"/>
</dbReference>
<dbReference type="Pfam" id="PF23410">
    <property type="entry name" value="Beta-prop_VPS8"/>
    <property type="match status" value="1"/>
</dbReference>
<comment type="caution">
    <text evidence="3">The sequence shown here is derived from an EMBL/GenBank/DDBJ whole genome shotgun (WGS) entry which is preliminary data.</text>
</comment>
<sequence length="1002" mass="112048">MEIHRCRFADYIPKTINAIRFSPNTWNGRPYMAVGRSNGDIELWNCVKGFSLERTIPGPTGVSLESMVWSHQTQLTKDDLEFYDTPQEQEEAIQSLKNTPPRLFSAGLNGAIIEWNISTMLPKAAVDSYGGAVWCMAVNNSQTTIAIGTDDGFIRLFDISNGNLEYSRSLGSIKRRILCICWSNDDSFVYCGSDDGCIRKWDVNSGRILSRMTAVKGKKAIPLVWSIIVLKDDTIVSGDSRGNVIFWDPLVDVAFQVFNSHTADVLCLEYDEVHDSVYASGVDQKVVQFLPISEPSLENDNEVNSEGAQESSVDSNNKKWALTGSKRAHTHDVRAIAVNPRKNVDSVVSGGVDGRISIFKSSRFSVSSQLHMPIFPTQNSVLSFSSSNKLMLMRMDNTLKIWKLGSSLNLFKNQMLNTHKLSNNEAEILLKLQLEVSSSIVSSTISPNGLFVAASDNNEIKLFRLLGDVDDFESLNLQKIDSFFITNNQNHKLNSLPKLATQLHFTRDSQKLIISTSELLVYVVSINPIKNKKSSNVDATTDYSFSVSMVNCQHRLPYDHELNDTCSQNTIAPDNIYVCQSDKVKLKKDSTSNNQHRYSCCISVIASSHDSRWLATADTNGKIVISDLSTLSVLFELPLLNDELSEVPVSMSFVKKDSGAEELAIAFSSQKIILWNIENNCFSQWSELNPSASFPRYFLDFKHKISGLVSSPDENNILYAWGLNYLAKIDTSISIPRKNLIFDIDERQKVQETIINQIKYEFLRSFQSSSGLNSSYISRKKKKLSKNHKQISEQGSTINESLDKQVLKTPSSTTKKALGSEVQRGGLDQINFKLESNLDNSSKRLLTNGNKKSSKRLVKKTVEISSTENNSSTSLNEYFENHFSNDLETLKSQPVTTPINGVTKTKRNEPGSSYTLEKGNSNSLEQELENAKNEIKSVAALRLLDAGVISSDGQFNFSYTKKYNPIMNIGFIAPNQLAIIERPWFDSLSSLPAALSRKQFRK</sequence>
<evidence type="ECO:0000256" key="1">
    <source>
        <dbReference type="PROSITE-ProRule" id="PRU00221"/>
    </source>
</evidence>
<reference evidence="3 4" key="1">
    <citation type="journal article" date="2018" name="MBio">
        <title>Comparative Genomics Reveals the Core Gene Toolbox for the Fungus-Insect Symbiosis.</title>
        <authorList>
            <person name="Wang Y."/>
            <person name="Stata M."/>
            <person name="Wang W."/>
            <person name="Stajich J.E."/>
            <person name="White M.M."/>
            <person name="Moncalvo J.M."/>
        </authorList>
    </citation>
    <scope>NUCLEOTIDE SEQUENCE [LARGE SCALE GENOMIC DNA]</scope>
    <source>
        <strain evidence="3 4">SC-DP-2</strain>
    </source>
</reference>
<protein>
    <submittedName>
        <fullName evidence="3">Uncharacterized protein</fullName>
    </submittedName>
</protein>
<dbReference type="Pfam" id="PF00400">
    <property type="entry name" value="WD40"/>
    <property type="match status" value="1"/>
</dbReference>
<dbReference type="GO" id="GO:0032040">
    <property type="term" value="C:small-subunit processome"/>
    <property type="evidence" value="ECO:0007669"/>
    <property type="project" value="TreeGrafter"/>
</dbReference>
<dbReference type="InterPro" id="IPR046351">
    <property type="entry name" value="UTP4"/>
</dbReference>
<dbReference type="PROSITE" id="PS50082">
    <property type="entry name" value="WD_REPEATS_2"/>
    <property type="match status" value="1"/>
</dbReference>
<dbReference type="OrthoDB" id="8883818at2759"/>
<dbReference type="GO" id="GO:0000462">
    <property type="term" value="P:maturation of SSU-rRNA from tricistronic rRNA transcript (SSU-rRNA, 5.8S rRNA, LSU-rRNA)"/>
    <property type="evidence" value="ECO:0007669"/>
    <property type="project" value="InterPro"/>
</dbReference>
<dbReference type="STRING" id="133381.A0A2T9Z2Y2"/>
<feature type="region of interest" description="Disordered" evidence="2">
    <location>
        <begin position="895"/>
        <end position="922"/>
    </location>
</feature>
<dbReference type="Gene3D" id="2.130.10.10">
    <property type="entry name" value="YVTN repeat-like/Quinoprotein amine dehydrogenase"/>
    <property type="match status" value="3"/>
</dbReference>
<keyword evidence="1" id="KW-0853">WD repeat</keyword>
<evidence type="ECO:0000313" key="4">
    <source>
        <dbReference type="Proteomes" id="UP000245609"/>
    </source>
</evidence>
<feature type="region of interest" description="Disordered" evidence="2">
    <location>
        <begin position="783"/>
        <end position="804"/>
    </location>
</feature>
<dbReference type="SUPFAM" id="SSF50978">
    <property type="entry name" value="WD40 repeat-like"/>
    <property type="match status" value="2"/>
</dbReference>